<dbReference type="GO" id="GO:0016020">
    <property type="term" value="C:membrane"/>
    <property type="evidence" value="ECO:0007669"/>
    <property type="project" value="UniProtKB-SubCell"/>
</dbReference>
<feature type="transmembrane region" description="Helical" evidence="5">
    <location>
        <begin position="255"/>
        <end position="275"/>
    </location>
</feature>
<keyword evidence="4 5" id="KW-0472">Membrane</keyword>
<feature type="transmembrane region" description="Helical" evidence="5">
    <location>
        <begin position="52"/>
        <end position="68"/>
    </location>
</feature>
<feature type="transmembrane region" description="Helical" evidence="5">
    <location>
        <begin position="287"/>
        <end position="316"/>
    </location>
</feature>
<feature type="transmembrane region" description="Helical" evidence="5">
    <location>
        <begin position="154"/>
        <end position="178"/>
    </location>
</feature>
<dbReference type="AlphaFoldDB" id="A0A6J6GC77"/>
<accession>A0A6J6GC77</accession>
<evidence type="ECO:0000313" key="7">
    <source>
        <dbReference type="EMBL" id="CAB4598801.1"/>
    </source>
</evidence>
<comment type="subcellular location">
    <subcellularLocation>
        <location evidence="1">Membrane</location>
        <topology evidence="1">Multi-pass membrane protein</topology>
    </subcellularLocation>
</comment>
<gene>
    <name evidence="7" type="ORF">UFOPK1827_00434</name>
</gene>
<evidence type="ECO:0000256" key="1">
    <source>
        <dbReference type="ARBA" id="ARBA00004141"/>
    </source>
</evidence>
<proteinExistence type="predicted"/>
<evidence type="ECO:0000259" key="6">
    <source>
        <dbReference type="Pfam" id="PF13515"/>
    </source>
</evidence>
<reference evidence="7" key="1">
    <citation type="submission" date="2020-05" db="EMBL/GenBank/DDBJ databases">
        <authorList>
            <person name="Chiriac C."/>
            <person name="Salcher M."/>
            <person name="Ghai R."/>
            <person name="Kavagutti S V."/>
        </authorList>
    </citation>
    <scope>NUCLEOTIDE SEQUENCE</scope>
</reference>
<feature type="transmembrane region" description="Helical" evidence="5">
    <location>
        <begin position="80"/>
        <end position="98"/>
    </location>
</feature>
<feature type="domain" description="Integral membrane bound transporter" evidence="6">
    <location>
        <begin position="220"/>
        <end position="344"/>
    </location>
</feature>
<sequence>MLLPYDRSVNLLQRSVRTAIKTDFSFFEHVRPIRSALVVLGVLAATYSRNDVRALLPLGIGMLFAAIADRGTTLQRRMTSMAGALVAVTLGTAVGGLVSDNQILHVSIGGLAGLVCGLAGAASIPSMTAGVLGLVVFTIFSGSPIDLLDWKTNALLMLLGAAIMIGTVLAEFAVRALFGRKPILRGEIAEDSYWTRASVHLHWSDQFVLHSIRLGIVIVIATMLEQILSFPHSYWIPMTVAWISRPDRDGTVEKVTLRVAGTLLGVGVAGALIGLTPATNAESIVMVAIAAYVVLAFLIPNYAIAVAGITVFVFFLFHTVGYPMEGSIQARIASTFIAAALVLIAVRIGPQSQDRAVANAS</sequence>
<protein>
    <submittedName>
        <fullName evidence="7">Unannotated protein</fullName>
    </submittedName>
</protein>
<keyword evidence="3 5" id="KW-1133">Transmembrane helix</keyword>
<feature type="transmembrane region" description="Helical" evidence="5">
    <location>
        <begin position="328"/>
        <end position="346"/>
    </location>
</feature>
<dbReference type="InterPro" id="IPR049453">
    <property type="entry name" value="Memb_transporter_dom"/>
</dbReference>
<evidence type="ECO:0000256" key="4">
    <source>
        <dbReference type="ARBA" id="ARBA00023136"/>
    </source>
</evidence>
<evidence type="ECO:0000256" key="5">
    <source>
        <dbReference type="SAM" id="Phobius"/>
    </source>
</evidence>
<feature type="transmembrane region" description="Helical" evidence="5">
    <location>
        <begin position="129"/>
        <end position="148"/>
    </location>
</feature>
<evidence type="ECO:0000256" key="2">
    <source>
        <dbReference type="ARBA" id="ARBA00022692"/>
    </source>
</evidence>
<organism evidence="7">
    <name type="scientific">freshwater metagenome</name>
    <dbReference type="NCBI Taxonomy" id="449393"/>
    <lineage>
        <taxon>unclassified sequences</taxon>
        <taxon>metagenomes</taxon>
        <taxon>ecological metagenomes</taxon>
    </lineage>
</organism>
<evidence type="ECO:0000256" key="3">
    <source>
        <dbReference type="ARBA" id="ARBA00022989"/>
    </source>
</evidence>
<keyword evidence="2 5" id="KW-0812">Transmembrane</keyword>
<feature type="transmembrane region" description="Helical" evidence="5">
    <location>
        <begin position="214"/>
        <end position="235"/>
    </location>
</feature>
<name>A0A6J6GC77_9ZZZZ</name>
<dbReference type="Pfam" id="PF13515">
    <property type="entry name" value="FUSC_2"/>
    <property type="match status" value="1"/>
</dbReference>
<dbReference type="EMBL" id="CAEZUO010000012">
    <property type="protein sequence ID" value="CAB4598801.1"/>
    <property type="molecule type" value="Genomic_DNA"/>
</dbReference>